<reference evidence="1 2" key="1">
    <citation type="submission" date="2018-08" db="EMBL/GenBank/DDBJ databases">
        <title>A genome reference for cultivated species of the human gut microbiota.</title>
        <authorList>
            <person name="Zou Y."/>
            <person name="Xue W."/>
            <person name="Luo G."/>
        </authorList>
    </citation>
    <scope>NUCLEOTIDE SEQUENCE [LARGE SCALE GENOMIC DNA]</scope>
    <source>
        <strain evidence="1 2">AM22-1</strain>
    </source>
</reference>
<dbReference type="EMBL" id="QRIN01000054">
    <property type="protein sequence ID" value="RHG64006.1"/>
    <property type="molecule type" value="Genomic_DNA"/>
</dbReference>
<organism evidence="1 2">
    <name type="scientific">Segatella copri</name>
    <dbReference type="NCBI Taxonomy" id="165179"/>
    <lineage>
        <taxon>Bacteria</taxon>
        <taxon>Pseudomonadati</taxon>
        <taxon>Bacteroidota</taxon>
        <taxon>Bacteroidia</taxon>
        <taxon>Bacteroidales</taxon>
        <taxon>Prevotellaceae</taxon>
        <taxon>Segatella</taxon>
    </lineage>
</organism>
<dbReference type="Proteomes" id="UP000286501">
    <property type="component" value="Unassembled WGS sequence"/>
</dbReference>
<comment type="caution">
    <text evidence="1">The sequence shown here is derived from an EMBL/GenBank/DDBJ whole genome shotgun (WGS) entry which is preliminary data.</text>
</comment>
<evidence type="ECO:0000313" key="1">
    <source>
        <dbReference type="EMBL" id="RHG64006.1"/>
    </source>
</evidence>
<sequence length="85" mass="9948">MHITCCASAYQLICKRTTAVVRSEILTNSKTYTIFSNNLYYVFQQHSNKQKRVNHLLMTHPLILLSQYNVGRNTKVVVYVSYIIY</sequence>
<name>A0A3R6IBE7_9BACT</name>
<accession>A0A3R6IBE7</accession>
<gene>
    <name evidence="1" type="ORF">DW250_11680</name>
</gene>
<evidence type="ECO:0000313" key="2">
    <source>
        <dbReference type="Proteomes" id="UP000286501"/>
    </source>
</evidence>
<protein>
    <submittedName>
        <fullName evidence="1">Uncharacterized protein</fullName>
    </submittedName>
</protein>
<proteinExistence type="predicted"/>
<dbReference type="AlphaFoldDB" id="A0A3R6IBE7"/>